<dbReference type="PANTHER" id="PTHR48104:SF30">
    <property type="entry name" value="METACASPASE-1"/>
    <property type="match status" value="1"/>
</dbReference>
<dbReference type="EMBL" id="CACVAR010000392">
    <property type="protein sequence ID" value="CAA6825634.1"/>
    <property type="molecule type" value="Genomic_DNA"/>
</dbReference>
<reference evidence="2" key="1">
    <citation type="submission" date="2020-01" db="EMBL/GenBank/DDBJ databases">
        <authorList>
            <person name="Meier V. D."/>
            <person name="Meier V D."/>
        </authorList>
    </citation>
    <scope>NUCLEOTIDE SEQUENCE</scope>
    <source>
        <strain evidence="2">HLG_WM_MAG_03</strain>
    </source>
</reference>
<accession>A0A6S6U1P8</accession>
<feature type="domain" description="Peptidase C14 caspase" evidence="1">
    <location>
        <begin position="37"/>
        <end position="280"/>
    </location>
</feature>
<dbReference type="GO" id="GO:0005737">
    <property type="term" value="C:cytoplasm"/>
    <property type="evidence" value="ECO:0007669"/>
    <property type="project" value="TreeGrafter"/>
</dbReference>
<dbReference type="InterPro" id="IPR050452">
    <property type="entry name" value="Metacaspase"/>
</dbReference>
<dbReference type="InterPro" id="IPR011600">
    <property type="entry name" value="Pept_C14_caspase"/>
</dbReference>
<dbReference type="GO" id="GO:0004197">
    <property type="term" value="F:cysteine-type endopeptidase activity"/>
    <property type="evidence" value="ECO:0007669"/>
    <property type="project" value="InterPro"/>
</dbReference>
<gene>
    <name evidence="2" type="ORF">HELGO_WM25782</name>
</gene>
<dbReference type="AlphaFoldDB" id="A0A6S6U1P8"/>
<evidence type="ECO:0000313" key="2">
    <source>
        <dbReference type="EMBL" id="CAA6825634.1"/>
    </source>
</evidence>
<proteinExistence type="predicted"/>
<dbReference type="Gene3D" id="3.40.50.1460">
    <property type="match status" value="1"/>
</dbReference>
<evidence type="ECO:0000259" key="1">
    <source>
        <dbReference type="Pfam" id="PF00656"/>
    </source>
</evidence>
<protein>
    <recommendedName>
        <fullName evidence="1">Peptidase C14 caspase domain-containing protein</fullName>
    </recommendedName>
</protein>
<dbReference type="PANTHER" id="PTHR48104">
    <property type="entry name" value="METACASPASE-4"/>
    <property type="match status" value="1"/>
</dbReference>
<name>A0A6S6U1P8_9BACT</name>
<sequence length="537" mass="61536">MEIKMKNKIAVIGIALAIMTQLTWSKSPTYHGIIIGCCEEYKEGIKGLNAKKDAESFFNELTNMYYNGNRSKASQNIHLLTEKSVTRTNVQHKLKEVAQKTQPGDVVYFFYSGHGSSLHDKSRLIAPSYKNNELIKVMENSGLIIPYDFNFKKVGKTAIISKRDLRDNNGYGFEYLDNKNVQVIMISDSCYSGNLFRNSSNSTKKFIPTTKLNLDYDTEVAKIKERTHKEKHHQKEYNNLIFFSAGGTDKTVAEDDRLKRGKFSLVVEKCLKTANQNRDNKITKKELQECLHTEDTAKAFVVYPSNDRLANQTVFKANHKNITLQQKDKIRVKTSVREITKISSEIVIDKKNYDIEIVKVGNKYQIFRYTGEVYAEVNNTDLKKYLLALKLFKLKGIGKIDVSVLNDNRKTVGQFCKGERLTVQIKDQRNTDYIVAISLDRKGKVIMLQPNDDKQKSSSNLLDIGVKYPYGMDKLKVFTLSSKQYNQIKKLIVKGGTLEDYGVNELYKILKFNQNFKEAELDIETIDKPINQCRQGD</sequence>
<dbReference type="GO" id="GO:0006508">
    <property type="term" value="P:proteolysis"/>
    <property type="evidence" value="ECO:0007669"/>
    <property type="project" value="InterPro"/>
</dbReference>
<organism evidence="2">
    <name type="scientific">uncultured Sulfurovum sp</name>
    <dbReference type="NCBI Taxonomy" id="269237"/>
    <lineage>
        <taxon>Bacteria</taxon>
        <taxon>Pseudomonadati</taxon>
        <taxon>Campylobacterota</taxon>
        <taxon>Epsilonproteobacteria</taxon>
        <taxon>Campylobacterales</taxon>
        <taxon>Sulfurovaceae</taxon>
        <taxon>Sulfurovum</taxon>
        <taxon>environmental samples</taxon>
    </lineage>
</organism>
<dbReference type="Pfam" id="PF00656">
    <property type="entry name" value="Peptidase_C14"/>
    <property type="match status" value="1"/>
</dbReference>